<dbReference type="SMART" id="SM00257">
    <property type="entry name" value="LysM"/>
    <property type="match status" value="2"/>
</dbReference>
<dbReference type="Pfam" id="PF01476">
    <property type="entry name" value="LysM"/>
    <property type="match status" value="2"/>
</dbReference>
<dbReference type="PANTHER" id="PTHR33734">
    <property type="entry name" value="LYSM DOMAIN-CONTAINING GPI-ANCHORED PROTEIN 2"/>
    <property type="match status" value="1"/>
</dbReference>
<organism evidence="4 5">
    <name type="scientific">Lactiplantibacillus brownii</name>
    <dbReference type="NCBI Taxonomy" id="3069269"/>
    <lineage>
        <taxon>Bacteria</taxon>
        <taxon>Bacillati</taxon>
        <taxon>Bacillota</taxon>
        <taxon>Bacilli</taxon>
        <taxon>Lactobacillales</taxon>
        <taxon>Lactobacillaceae</taxon>
        <taxon>Lactiplantibacillus</taxon>
    </lineage>
</organism>
<dbReference type="InterPro" id="IPR018392">
    <property type="entry name" value="LysM"/>
</dbReference>
<dbReference type="Pfam" id="PF00188">
    <property type="entry name" value="CAP"/>
    <property type="match status" value="1"/>
</dbReference>
<dbReference type="SUPFAM" id="SSF54106">
    <property type="entry name" value="LysM domain"/>
    <property type="match status" value="2"/>
</dbReference>
<feature type="compositionally biased region" description="Low complexity" evidence="1">
    <location>
        <begin position="189"/>
        <end position="207"/>
    </location>
</feature>
<evidence type="ECO:0000313" key="5">
    <source>
        <dbReference type="Proteomes" id="UP001227831"/>
    </source>
</evidence>
<protein>
    <submittedName>
        <fullName evidence="4">LysM peptidoglycan-binding domain-containing protein</fullName>
    </submittedName>
</protein>
<feature type="compositionally biased region" description="Low complexity" evidence="1">
    <location>
        <begin position="144"/>
        <end position="178"/>
    </location>
</feature>
<feature type="compositionally biased region" description="Low complexity" evidence="1">
    <location>
        <begin position="236"/>
        <end position="315"/>
    </location>
</feature>
<dbReference type="InterPro" id="IPR036779">
    <property type="entry name" value="LysM_dom_sf"/>
</dbReference>
<feature type="domain" description="LysM" evidence="3">
    <location>
        <begin position="41"/>
        <end position="85"/>
    </location>
</feature>
<dbReference type="Proteomes" id="UP001227831">
    <property type="component" value="Unassembled WGS sequence"/>
</dbReference>
<evidence type="ECO:0000313" key="4">
    <source>
        <dbReference type="EMBL" id="MDQ7936472.1"/>
    </source>
</evidence>
<evidence type="ECO:0000256" key="2">
    <source>
        <dbReference type="SAM" id="SignalP"/>
    </source>
</evidence>
<sequence length="449" mass="45400">MKNKFFTFSALLLAGAGLAFARPTNVKANDGGTNGAAANDIKVTAKAGDTVWGFAQQYNSTVDNIAAANNLSNPSFILIGQQLVIPHSNEVVYIVKLGDTISELAQKFGVSQSSIVSRNNISNPDFILVGQKLIIPMTSNSSSAVKGSSTSASTNSGATTQTTTNAKTSTTNGTATGSVKHVHPVGTVTTAPAKATNSTKTSSATETVVSGDKVTAPATGTTQNQSKPATTVTKPATSNSASQATSASNGNSASQATSSSTSQAQSSAMSSSSQATSNATSSSSAATSSSTSQATSSSASSSANSGSSSSAGSATSSAYNHDAVVQSTISLLNQMRAKKGIAPLEYDGTLQTIGDIRAQQLVTEFSHTYKGTDASTVLAKQYGIYDSYYATEDLITAPVGATNADTASAVEAFDGAHMADVMNPSFSKIGVGMVKDGDTDGYMAIQLGF</sequence>
<reference evidence="4 5" key="1">
    <citation type="journal article" date="2023" name="Int. J. Syst. Evol. Microbiol.">
        <title>Lactiplantibacillus brownii sp. nov., a novel psychrotolerant species isolated from sauerkraut.</title>
        <authorList>
            <person name="Heng Y.C."/>
            <person name="Silvaraju S."/>
            <person name="Lee J.K.Y."/>
            <person name="Kittelmann S."/>
        </authorList>
    </citation>
    <scope>NUCLEOTIDE SEQUENCE [LARGE SCALE GENOMIC DNA]</scope>
    <source>
        <strain evidence="4 5">WILCCON 0030</strain>
    </source>
</reference>
<gene>
    <name evidence="4" type="ORF">RA086_02280</name>
</gene>
<dbReference type="PROSITE" id="PS51782">
    <property type="entry name" value="LYSM"/>
    <property type="match status" value="2"/>
</dbReference>
<dbReference type="InterPro" id="IPR014044">
    <property type="entry name" value="CAP_dom"/>
</dbReference>
<dbReference type="CDD" id="cd00118">
    <property type="entry name" value="LysM"/>
    <property type="match status" value="2"/>
</dbReference>
<feature type="signal peptide" evidence="2">
    <location>
        <begin position="1"/>
        <end position="21"/>
    </location>
</feature>
<dbReference type="PANTHER" id="PTHR33734:SF22">
    <property type="entry name" value="MEMBRANE-BOUND LYTIC MUREIN TRANSGLYCOSYLASE D"/>
    <property type="match status" value="1"/>
</dbReference>
<dbReference type="InterPro" id="IPR035940">
    <property type="entry name" value="CAP_sf"/>
</dbReference>
<feature type="compositionally biased region" description="Polar residues" evidence="1">
    <location>
        <begin position="218"/>
        <end position="235"/>
    </location>
</feature>
<feature type="chain" id="PRO_5046235138" evidence="2">
    <location>
        <begin position="22"/>
        <end position="449"/>
    </location>
</feature>
<keyword evidence="5" id="KW-1185">Reference proteome</keyword>
<proteinExistence type="predicted"/>
<keyword evidence="2" id="KW-0732">Signal</keyword>
<comment type="caution">
    <text evidence="4">The sequence shown here is derived from an EMBL/GenBank/DDBJ whole genome shotgun (WGS) entry which is preliminary data.</text>
</comment>
<feature type="region of interest" description="Disordered" evidence="1">
    <location>
        <begin position="144"/>
        <end position="315"/>
    </location>
</feature>
<accession>A0ABU1A7N7</accession>
<dbReference type="Gene3D" id="3.40.33.10">
    <property type="entry name" value="CAP"/>
    <property type="match status" value="1"/>
</dbReference>
<evidence type="ECO:0000256" key="1">
    <source>
        <dbReference type="SAM" id="MobiDB-lite"/>
    </source>
</evidence>
<dbReference type="SUPFAM" id="SSF55797">
    <property type="entry name" value="PR-1-like"/>
    <property type="match status" value="1"/>
</dbReference>
<evidence type="ECO:0000259" key="3">
    <source>
        <dbReference type="PROSITE" id="PS51782"/>
    </source>
</evidence>
<dbReference type="EMBL" id="JAVCWF010000001">
    <property type="protein sequence ID" value="MDQ7936472.1"/>
    <property type="molecule type" value="Genomic_DNA"/>
</dbReference>
<dbReference type="RefSeq" id="WP_308702301.1">
    <property type="nucleotide sequence ID" value="NZ_AP027463.1"/>
</dbReference>
<name>A0ABU1A7N7_9LACO</name>
<dbReference type="CDD" id="cd05379">
    <property type="entry name" value="CAP_bacterial"/>
    <property type="match status" value="1"/>
</dbReference>
<feature type="domain" description="LysM" evidence="3">
    <location>
        <begin position="91"/>
        <end position="135"/>
    </location>
</feature>
<dbReference type="Gene3D" id="3.10.350.10">
    <property type="entry name" value="LysM domain"/>
    <property type="match status" value="2"/>
</dbReference>